<accession>A0A0H4TJD5</accession>
<name>A0A0H4TJD5_9CAUD</name>
<reference evidence="1 2" key="1">
    <citation type="submission" date="2015-05" db="EMBL/GenBank/DDBJ databases">
        <authorList>
            <person name="Brusko S."/>
            <person name="Campbell R.A."/>
            <person name="Rubia G.C."/>
            <person name="Walstead R.N."/>
            <person name="Shah Z.V."/>
            <person name="Tahir R."/>
            <person name="Serrano M.G."/>
            <person name="Buck G."/>
            <person name="Lee V."/>
            <person name="Wang Y."/>
            <person name="Carvalho R."/>
            <person name="Voegtly L."/>
            <person name="Shi R."/>
            <person name="Duckworth R."/>
            <person name="Johnson A."/>
            <person name="Loviza R."/>
            <person name="Walstead R."/>
            <person name="Shah Z."/>
            <person name="Kiflezghi M."/>
            <person name="Wade K."/>
            <person name="Delesalle V.A."/>
            <person name="Bradley K.W."/>
            <person name="Asai D.J."/>
            <person name="Bowman C.A."/>
            <person name="Russell D.A."/>
            <person name="Pope W.H."/>
            <person name="Jacobs-Sera D."/>
            <person name="Hendrix R.W."/>
            <person name="Hatfull G.F."/>
        </authorList>
    </citation>
    <scope>NUCLEOTIDE SEQUENCE [LARGE SCALE GENOMIC DNA]</scope>
</reference>
<protein>
    <submittedName>
        <fullName evidence="1">Uncharacterized protein</fullName>
    </submittedName>
</protein>
<evidence type="ECO:0000313" key="2">
    <source>
        <dbReference type="Proteomes" id="UP000201155"/>
    </source>
</evidence>
<dbReference type="GeneID" id="26637705"/>
<gene>
    <name evidence="1" type="ORF">PBI_OVECHKIN_72</name>
</gene>
<dbReference type="RefSeq" id="YP_009211236.1">
    <property type="nucleotide sequence ID" value="NC_028937.1"/>
</dbReference>
<organism evidence="1 2">
    <name type="scientific">Mycobacterium phage Ovechkin</name>
    <dbReference type="NCBI Taxonomy" id="1673889"/>
    <lineage>
        <taxon>Viruses</taxon>
        <taxon>Duplodnaviria</taxon>
        <taxon>Heunggongvirae</taxon>
        <taxon>Uroviricota</taxon>
        <taxon>Caudoviricetes</taxon>
        <taxon>Gracegardnervirinae</taxon>
        <taxon>Cheoctovirus</taxon>
        <taxon>Cheoctovirus ovechkin</taxon>
    </lineage>
</organism>
<sequence>MNTSTNREYPSYAGDLALTLDTSGDTAKITVEENGETVTVDLDAETARDLGTRVIAYNGSPSTWTIEPMHFGDVELTVEDGQILLALPDVTPFDLGEGDIDPFVHDFGQRLIVWAGVDLAVTADA</sequence>
<dbReference type="KEGG" id="vg:26637705"/>
<dbReference type="Proteomes" id="UP000201155">
    <property type="component" value="Segment"/>
</dbReference>
<dbReference type="OrthoDB" id="13841at10239"/>
<proteinExistence type="predicted"/>
<keyword evidence="2" id="KW-1185">Reference proteome</keyword>
<evidence type="ECO:0000313" key="1">
    <source>
        <dbReference type="EMBL" id="AKQ06974.1"/>
    </source>
</evidence>
<dbReference type="EMBL" id="KR824843">
    <property type="protein sequence ID" value="AKQ06974.1"/>
    <property type="molecule type" value="Genomic_DNA"/>
</dbReference>